<evidence type="ECO:0000313" key="3">
    <source>
        <dbReference type="EMBL" id="CDI84285.1"/>
    </source>
</evidence>
<dbReference type="EMBL" id="HG673643">
    <property type="protein sequence ID" value="CDI84285.1"/>
    <property type="molecule type" value="Genomic_DNA"/>
</dbReference>
<organism evidence="3 4">
    <name type="scientific">Eimeria acervulina</name>
    <name type="common">Coccidian parasite</name>
    <dbReference type="NCBI Taxonomy" id="5801"/>
    <lineage>
        <taxon>Eukaryota</taxon>
        <taxon>Sar</taxon>
        <taxon>Alveolata</taxon>
        <taxon>Apicomplexa</taxon>
        <taxon>Conoidasida</taxon>
        <taxon>Coccidia</taxon>
        <taxon>Eucoccidiorida</taxon>
        <taxon>Eimeriorina</taxon>
        <taxon>Eimeriidae</taxon>
        <taxon>Eimeria</taxon>
    </lineage>
</organism>
<dbReference type="InterPro" id="IPR040955">
    <property type="entry name" value="IMP2_N"/>
</dbReference>
<dbReference type="Proteomes" id="UP000018050">
    <property type="component" value="Unassembled WGS sequence"/>
</dbReference>
<evidence type="ECO:0000259" key="2">
    <source>
        <dbReference type="Pfam" id="PF18590"/>
    </source>
</evidence>
<reference evidence="3" key="1">
    <citation type="submission" date="2013-10" db="EMBL/GenBank/DDBJ databases">
        <title>Genomic analysis of the causative agents of coccidiosis in chickens.</title>
        <authorList>
            <person name="Reid A.J."/>
            <person name="Blake D."/>
            <person name="Billington K."/>
            <person name="Browne H."/>
            <person name="Dunn M."/>
            <person name="Hung S."/>
            <person name="Kawahara F."/>
            <person name="Miranda-Saavedra D."/>
            <person name="Mourier T."/>
            <person name="Nagra H."/>
            <person name="Otto T.D."/>
            <person name="Rawlings N."/>
            <person name="Sanchez A."/>
            <person name="Sanders M."/>
            <person name="Subramaniam C."/>
            <person name="Tay Y."/>
            <person name="Dear P."/>
            <person name="Doerig C."/>
            <person name="Gruber A."/>
            <person name="Parkinson J."/>
            <person name="Shirley M."/>
            <person name="Wan K.L."/>
            <person name="Berriman M."/>
            <person name="Tomley F."/>
            <person name="Pain A."/>
        </authorList>
    </citation>
    <scope>NUCLEOTIDE SEQUENCE</scope>
    <source>
        <strain evidence="3">Houghton</strain>
    </source>
</reference>
<protein>
    <recommendedName>
        <fullName evidence="2">Immune mapped protein 2 N-terminal domain-containing protein</fullName>
    </recommendedName>
</protein>
<feature type="domain" description="Immune mapped protein 2 N-terminal" evidence="2">
    <location>
        <begin position="40"/>
        <end position="119"/>
    </location>
</feature>
<dbReference type="OMA" id="DGVFLMY"/>
<reference evidence="3" key="2">
    <citation type="submission" date="2013-10" db="EMBL/GenBank/DDBJ databases">
        <authorList>
            <person name="Aslett M."/>
        </authorList>
    </citation>
    <scope>NUCLEOTIDE SEQUENCE</scope>
    <source>
        <strain evidence="3">Houghton</strain>
    </source>
</reference>
<accession>U6GVS8</accession>
<sequence>MNFAATKKQDAPPPKKPMTAPTVERARRTSVPLECPLDDGVFLMYEKETDTVYAQWSKTPQTTALAWLKPLVAIPEHKYKVNGGRQNLFTKAVEEGKYYKGWIRFICIVNEYPSKLMLLENFAAAAAPDVQLLLLIPSGVAAGEASAAAAAATAAGGGGGGAESTCVAVALDLYNKLYDLKNVFAVAAVPCSSKLIPTQQPITPHKFLQMGTGEGDAASIHLKKT</sequence>
<name>U6GVS8_EIMAC</name>
<proteinExistence type="predicted"/>
<keyword evidence="4" id="KW-1185">Reference proteome</keyword>
<evidence type="ECO:0000256" key="1">
    <source>
        <dbReference type="SAM" id="MobiDB-lite"/>
    </source>
</evidence>
<dbReference type="AlphaFoldDB" id="U6GVS8"/>
<dbReference type="VEuPathDB" id="ToxoDB:EAH_00051180"/>
<dbReference type="OrthoDB" id="346545at2759"/>
<evidence type="ECO:0000313" key="4">
    <source>
        <dbReference type="Proteomes" id="UP000018050"/>
    </source>
</evidence>
<dbReference type="RefSeq" id="XP_013246701.1">
    <property type="nucleotide sequence ID" value="XM_013391247.1"/>
</dbReference>
<dbReference type="GeneID" id="25273188"/>
<gene>
    <name evidence="3" type="ORF">EAH_00051180</name>
</gene>
<dbReference type="Pfam" id="PF18590">
    <property type="entry name" value="IMP2_N"/>
    <property type="match status" value="1"/>
</dbReference>
<feature type="region of interest" description="Disordered" evidence="1">
    <location>
        <begin position="1"/>
        <end position="29"/>
    </location>
</feature>